<dbReference type="CDD" id="cd06170">
    <property type="entry name" value="LuxR_C_like"/>
    <property type="match status" value="1"/>
</dbReference>
<feature type="transmembrane region" description="Helical" evidence="4">
    <location>
        <begin position="231"/>
        <end position="251"/>
    </location>
</feature>
<keyword evidence="4" id="KW-0812">Transmembrane</keyword>
<evidence type="ECO:0000256" key="2">
    <source>
        <dbReference type="ARBA" id="ARBA00023125"/>
    </source>
</evidence>
<dbReference type="Proteomes" id="UP000622448">
    <property type="component" value="Unassembled WGS sequence"/>
</dbReference>
<evidence type="ECO:0000256" key="4">
    <source>
        <dbReference type="SAM" id="Phobius"/>
    </source>
</evidence>
<protein>
    <submittedName>
        <fullName evidence="6">Helix-turn-helix transcriptional regulator</fullName>
    </submittedName>
</protein>
<dbReference type="InterPro" id="IPR016032">
    <property type="entry name" value="Sig_transdc_resp-reg_C-effctor"/>
</dbReference>
<feature type="transmembrane region" description="Helical" evidence="4">
    <location>
        <begin position="207"/>
        <end position="225"/>
    </location>
</feature>
<feature type="transmembrane region" description="Helical" evidence="4">
    <location>
        <begin position="124"/>
        <end position="142"/>
    </location>
</feature>
<sequence>MRLPRFSLIILICAYVSEYTASYYLQLQAVGGNVCSLTLVALFKGLFMLVPGIVSYYRSLSLATVYHALVLVFFVYSGILALSPFADVPLVLIDIVQGGMSGLMALLAISSFTAFRLDRARRGLLISLAAATALLPAVHLLVDMPQERFREIMLWAYMVATALFFLVQEKPLEPFPSVRNATAGYEGTGRILYALFPTRSVSVITELLALMVFNFFFGVLEPFFYSLDYTYYTADSSMLVIVGIIVLILVLSSMPAIRKQLDAIFFLIVVGSLVVLFVSLAFVSDPAVAFGVMIVGKSVLHVQILLFLIETSIERSLPPFFRYAVIISVFLALPNILGRLLSEPILGASLSWDSFAMSRIAIAALAFVTLVAVVALALVVWRKERRGPSEAGAPAGNADSEERALSALQDEFGLTQRELEVAALYSQGRSVPVISSMQFVSESTVKTHIKSIYAKLGIHSKQELIALIADRG</sequence>
<feature type="transmembrane region" description="Helical" evidence="4">
    <location>
        <begin position="91"/>
        <end position="112"/>
    </location>
</feature>
<dbReference type="RefSeq" id="WP_186937779.1">
    <property type="nucleotide sequence ID" value="NZ_JACOOA010000001.1"/>
</dbReference>
<feature type="transmembrane region" description="Helical" evidence="4">
    <location>
        <begin position="360"/>
        <end position="381"/>
    </location>
</feature>
<feature type="domain" description="HTH luxR-type" evidence="5">
    <location>
        <begin position="407"/>
        <end position="472"/>
    </location>
</feature>
<dbReference type="SUPFAM" id="SSF46894">
    <property type="entry name" value="C-terminal effector domain of the bipartite response regulators"/>
    <property type="match status" value="1"/>
</dbReference>
<feature type="transmembrane region" description="Helical" evidence="4">
    <location>
        <begin position="148"/>
        <end position="167"/>
    </location>
</feature>
<name>A0ABR7BN02_9ACTN</name>
<comment type="caution">
    <text evidence="6">The sequence shown here is derived from an EMBL/GenBank/DDBJ whole genome shotgun (WGS) entry which is preliminary data.</text>
</comment>
<dbReference type="InterPro" id="IPR000792">
    <property type="entry name" value="Tscrpt_reg_LuxR_C"/>
</dbReference>
<dbReference type="PANTHER" id="PTHR44688">
    <property type="entry name" value="DNA-BINDING TRANSCRIPTIONAL ACTIVATOR DEVR_DOSR"/>
    <property type="match status" value="1"/>
</dbReference>
<evidence type="ECO:0000313" key="6">
    <source>
        <dbReference type="EMBL" id="MBC5582983.1"/>
    </source>
</evidence>
<organism evidence="6 7">
    <name type="scientific">Eggerthella hominis</name>
    <dbReference type="NCBI Taxonomy" id="2763043"/>
    <lineage>
        <taxon>Bacteria</taxon>
        <taxon>Bacillati</taxon>
        <taxon>Actinomycetota</taxon>
        <taxon>Coriobacteriia</taxon>
        <taxon>Eggerthellales</taxon>
        <taxon>Eggerthellaceae</taxon>
        <taxon>Eggerthella</taxon>
    </lineage>
</organism>
<feature type="transmembrane region" description="Helical" evidence="4">
    <location>
        <begin position="320"/>
        <end position="340"/>
    </location>
</feature>
<feature type="transmembrane region" description="Helical" evidence="4">
    <location>
        <begin position="288"/>
        <end position="308"/>
    </location>
</feature>
<feature type="transmembrane region" description="Helical" evidence="4">
    <location>
        <begin position="37"/>
        <end position="57"/>
    </location>
</feature>
<dbReference type="Gene3D" id="1.10.10.10">
    <property type="entry name" value="Winged helix-like DNA-binding domain superfamily/Winged helix DNA-binding domain"/>
    <property type="match status" value="1"/>
</dbReference>
<proteinExistence type="predicted"/>
<dbReference type="PRINTS" id="PR00038">
    <property type="entry name" value="HTHLUXR"/>
</dbReference>
<dbReference type="Pfam" id="PF00196">
    <property type="entry name" value="GerE"/>
    <property type="match status" value="1"/>
</dbReference>
<accession>A0ABR7BN02</accession>
<gene>
    <name evidence="6" type="ORF">H8S61_02030</name>
</gene>
<feature type="transmembrane region" description="Helical" evidence="4">
    <location>
        <begin position="263"/>
        <end position="282"/>
    </location>
</feature>
<keyword evidence="1" id="KW-0805">Transcription regulation</keyword>
<evidence type="ECO:0000313" key="7">
    <source>
        <dbReference type="Proteomes" id="UP000622448"/>
    </source>
</evidence>
<keyword evidence="4" id="KW-1133">Transmembrane helix</keyword>
<dbReference type="EMBL" id="JACOOA010000001">
    <property type="protein sequence ID" value="MBC5582983.1"/>
    <property type="molecule type" value="Genomic_DNA"/>
</dbReference>
<evidence type="ECO:0000259" key="5">
    <source>
        <dbReference type="PROSITE" id="PS50043"/>
    </source>
</evidence>
<evidence type="ECO:0000256" key="1">
    <source>
        <dbReference type="ARBA" id="ARBA00023015"/>
    </source>
</evidence>
<dbReference type="PANTHER" id="PTHR44688:SF16">
    <property type="entry name" value="DNA-BINDING TRANSCRIPTIONAL ACTIVATOR DEVR_DOSR"/>
    <property type="match status" value="1"/>
</dbReference>
<reference evidence="6 7" key="1">
    <citation type="submission" date="2020-08" db="EMBL/GenBank/DDBJ databases">
        <title>Genome public.</title>
        <authorList>
            <person name="Liu C."/>
            <person name="Sun Q."/>
        </authorList>
    </citation>
    <scope>NUCLEOTIDE SEQUENCE [LARGE SCALE GENOMIC DNA]</scope>
    <source>
        <strain evidence="6 7">NSJ-70</strain>
    </source>
</reference>
<keyword evidence="7" id="KW-1185">Reference proteome</keyword>
<keyword evidence="4" id="KW-0472">Membrane</keyword>
<feature type="transmembrane region" description="Helical" evidence="4">
    <location>
        <begin position="7"/>
        <end position="25"/>
    </location>
</feature>
<dbReference type="PROSITE" id="PS50043">
    <property type="entry name" value="HTH_LUXR_2"/>
    <property type="match status" value="1"/>
</dbReference>
<evidence type="ECO:0000256" key="3">
    <source>
        <dbReference type="ARBA" id="ARBA00023163"/>
    </source>
</evidence>
<keyword evidence="2" id="KW-0238">DNA-binding</keyword>
<dbReference type="SMART" id="SM00421">
    <property type="entry name" value="HTH_LUXR"/>
    <property type="match status" value="1"/>
</dbReference>
<dbReference type="InterPro" id="IPR036388">
    <property type="entry name" value="WH-like_DNA-bd_sf"/>
</dbReference>
<keyword evidence="3" id="KW-0804">Transcription</keyword>
<feature type="transmembrane region" description="Helical" evidence="4">
    <location>
        <begin position="64"/>
        <end position="85"/>
    </location>
</feature>